<accession>A0A4U8YTN9</accession>
<dbReference type="RefSeq" id="WP_180145081.1">
    <property type="nucleotide sequence ID" value="NZ_CAADHO010000011.1"/>
</dbReference>
<organism evidence="2 3">
    <name type="scientific">Desulfoluna butyratoxydans</name>
    <dbReference type="NCBI Taxonomy" id="231438"/>
    <lineage>
        <taxon>Bacteria</taxon>
        <taxon>Pseudomonadati</taxon>
        <taxon>Thermodesulfobacteriota</taxon>
        <taxon>Desulfobacteria</taxon>
        <taxon>Desulfobacterales</taxon>
        <taxon>Desulfolunaceae</taxon>
        <taxon>Desulfoluna</taxon>
    </lineage>
</organism>
<keyword evidence="1" id="KW-1133">Transmembrane helix</keyword>
<keyword evidence="3" id="KW-1185">Reference proteome</keyword>
<dbReference type="AlphaFoldDB" id="A0A4U8YTN9"/>
<dbReference type="EMBL" id="CAADHO010000011">
    <property type="protein sequence ID" value="VFQ46739.1"/>
    <property type="molecule type" value="Genomic_DNA"/>
</dbReference>
<dbReference type="Proteomes" id="UP000507962">
    <property type="component" value="Unassembled WGS sequence"/>
</dbReference>
<evidence type="ECO:0000256" key="1">
    <source>
        <dbReference type="SAM" id="Phobius"/>
    </source>
</evidence>
<keyword evidence="1" id="KW-0472">Membrane</keyword>
<evidence type="ECO:0000313" key="2">
    <source>
        <dbReference type="EMBL" id="VFQ46739.1"/>
    </source>
</evidence>
<evidence type="ECO:0000313" key="3">
    <source>
        <dbReference type="Proteomes" id="UP000507962"/>
    </source>
</evidence>
<gene>
    <name evidence="2" type="ORF">MSL71_44090</name>
</gene>
<reference evidence="2 3" key="1">
    <citation type="submission" date="2019-03" db="EMBL/GenBank/DDBJ databases">
        <authorList>
            <person name="Nijsse B."/>
        </authorList>
    </citation>
    <scope>NUCLEOTIDE SEQUENCE [LARGE SCALE GENOMIC DNA]</scope>
    <source>
        <strain evidence="2">Desulfoluna butyratoxydans MSL71</strain>
    </source>
</reference>
<feature type="transmembrane region" description="Helical" evidence="1">
    <location>
        <begin position="92"/>
        <end position="113"/>
    </location>
</feature>
<feature type="transmembrane region" description="Helical" evidence="1">
    <location>
        <begin position="61"/>
        <end position="80"/>
    </location>
</feature>
<keyword evidence="1" id="KW-0812">Transmembrane</keyword>
<proteinExistence type="predicted"/>
<feature type="transmembrane region" description="Helical" evidence="1">
    <location>
        <begin position="30"/>
        <end position="54"/>
    </location>
</feature>
<sequence>MNSLHRLTLSPTRKIALATLTAAWTLDLGYGIFVLKGLSLIKVTLLLLSFTLALSDKKNGAIGCAVVSLLMVLFSAGTAATLSQQPPSSHLMVTLVSLSLFLITTLAMGVAAIKQGKQVIGDR</sequence>
<protein>
    <submittedName>
        <fullName evidence="2">Uncharacterized protein</fullName>
    </submittedName>
</protein>
<name>A0A4U8YTN9_9BACT</name>